<dbReference type="InterPro" id="IPR051247">
    <property type="entry name" value="RLC_Component"/>
</dbReference>
<keyword evidence="5" id="KW-1185">Reference proteome</keyword>
<dbReference type="Proteomes" id="UP000007819">
    <property type="component" value="Chromosome X"/>
</dbReference>
<reference evidence="5" key="1">
    <citation type="submission" date="2010-06" db="EMBL/GenBank/DDBJ databases">
        <authorList>
            <person name="Jiang H."/>
            <person name="Abraham K."/>
            <person name="Ali S."/>
            <person name="Alsbrooks S.L."/>
            <person name="Anim B.N."/>
            <person name="Anosike U.S."/>
            <person name="Attaway T."/>
            <person name="Bandaranaike D.P."/>
            <person name="Battles P.K."/>
            <person name="Bell S.N."/>
            <person name="Bell A.V."/>
            <person name="Beltran B."/>
            <person name="Bickham C."/>
            <person name="Bustamante Y."/>
            <person name="Caleb T."/>
            <person name="Canada A."/>
            <person name="Cardenas V."/>
            <person name="Carter K."/>
            <person name="Chacko J."/>
            <person name="Chandrabose M.N."/>
            <person name="Chavez D."/>
            <person name="Chavez A."/>
            <person name="Chen L."/>
            <person name="Chu H.-S."/>
            <person name="Claassen K.J."/>
            <person name="Cockrell R."/>
            <person name="Collins M."/>
            <person name="Cooper J.A."/>
            <person name="Cree A."/>
            <person name="Curry S.M."/>
            <person name="Da Y."/>
            <person name="Dao M.D."/>
            <person name="Das B."/>
            <person name="Davila M.-L."/>
            <person name="Davy-Carroll L."/>
            <person name="Denson S."/>
            <person name="Dinh H."/>
            <person name="Ebong V.E."/>
            <person name="Edwards J.R."/>
            <person name="Egan A."/>
            <person name="El-Daye J."/>
            <person name="Escobedo L."/>
            <person name="Fernandez S."/>
            <person name="Fernando P.R."/>
            <person name="Flagg N."/>
            <person name="Forbes L.D."/>
            <person name="Fowler R.G."/>
            <person name="Fu Q."/>
            <person name="Gabisi R.A."/>
            <person name="Ganer J."/>
            <person name="Garbino Pronczuk A."/>
            <person name="Garcia R.M."/>
            <person name="Garner T."/>
            <person name="Garrett T.E."/>
            <person name="Gonzalez D.A."/>
            <person name="Hamid H."/>
            <person name="Hawkins E.S."/>
            <person name="Hirani K."/>
            <person name="Hogues M.E."/>
            <person name="Hollins B."/>
            <person name="Hsiao C.-H."/>
            <person name="Jabil R."/>
            <person name="James M.L."/>
            <person name="Jhangiani S.N."/>
            <person name="Johnson B."/>
            <person name="Johnson Q."/>
            <person name="Joshi V."/>
            <person name="Kalu J.B."/>
            <person name="Kam C."/>
            <person name="Kashfia A."/>
            <person name="Keebler J."/>
            <person name="Kisamo H."/>
            <person name="Kovar C.L."/>
            <person name="Lago L.A."/>
            <person name="Lai C.-Y."/>
            <person name="Laidlaw J."/>
            <person name="Lara F."/>
            <person name="Le T.-K."/>
            <person name="Lee S.L."/>
            <person name="Legall F.H."/>
            <person name="Lemon S.J."/>
            <person name="Lewis L.R."/>
            <person name="Li B."/>
            <person name="Liu Y."/>
            <person name="Liu Y.-S."/>
            <person name="Lopez J."/>
            <person name="Lozado R.J."/>
            <person name="Lu J."/>
            <person name="Madu R.C."/>
            <person name="Maheshwari M."/>
            <person name="Maheshwari R."/>
            <person name="Malloy K."/>
            <person name="Martinez E."/>
            <person name="Mathew T."/>
            <person name="Mercado I.C."/>
            <person name="Mercado C."/>
            <person name="Meyer B."/>
            <person name="Montgomery K."/>
            <person name="Morgan M.B."/>
            <person name="Munidasa M."/>
            <person name="Nazareth L.V."/>
            <person name="Nelson J."/>
            <person name="Ng B.M."/>
            <person name="Nguyen N.B."/>
            <person name="Nguyen P.Q."/>
            <person name="Nguyen T."/>
            <person name="Obregon M."/>
            <person name="Okwuonu G.O."/>
            <person name="Onwere C.G."/>
            <person name="Orozco G."/>
            <person name="Parra A."/>
            <person name="Patel S."/>
            <person name="Patil S."/>
            <person name="Perez A."/>
            <person name="Perez Y."/>
            <person name="Pham C."/>
            <person name="Primus E.L."/>
            <person name="Pu L.-L."/>
            <person name="Puazo M."/>
            <person name="Qin X."/>
            <person name="Quiroz J.B."/>
            <person name="Reese J."/>
            <person name="Richards S."/>
            <person name="Rives C.M."/>
            <person name="Robberts R."/>
            <person name="Ruiz S.J."/>
            <person name="Ruiz M.J."/>
            <person name="Santibanez J."/>
            <person name="Schneider B.W."/>
            <person name="Sisson I."/>
            <person name="Smith M."/>
            <person name="Sodergren E."/>
            <person name="Song X.-Z."/>
            <person name="Song B.B."/>
            <person name="Summersgill H."/>
            <person name="Thelus R."/>
            <person name="Thornton R.D."/>
            <person name="Trejos Z.Y."/>
            <person name="Usmani K."/>
            <person name="Vattathil S."/>
            <person name="Villasana D."/>
            <person name="Walker D.L."/>
            <person name="Wang S."/>
            <person name="Wang K."/>
            <person name="White C.S."/>
            <person name="Williams A.C."/>
            <person name="Williamson J."/>
            <person name="Wilson K."/>
            <person name="Woghiren I.O."/>
            <person name="Woodworth J.R."/>
            <person name="Worley K.C."/>
            <person name="Wright R.A."/>
            <person name="Wu W."/>
            <person name="Young L."/>
            <person name="Zhang L."/>
            <person name="Zhang J."/>
            <person name="Zhu Y."/>
            <person name="Muzny D.M."/>
            <person name="Weinstock G."/>
            <person name="Gibbs R.A."/>
        </authorList>
    </citation>
    <scope>NUCLEOTIDE SEQUENCE [LARGE SCALE GENOMIC DNA]</scope>
    <source>
        <strain evidence="5">LSR1</strain>
    </source>
</reference>
<keyword evidence="1 2" id="KW-0694">RNA-binding</keyword>
<dbReference type="AlphaFoldDB" id="A0A8R2D5V7"/>
<feature type="domain" description="DRBM" evidence="3">
    <location>
        <begin position="140"/>
        <end position="207"/>
    </location>
</feature>
<evidence type="ECO:0000259" key="3">
    <source>
        <dbReference type="PROSITE" id="PS50137"/>
    </source>
</evidence>
<dbReference type="GO" id="GO:0030422">
    <property type="term" value="P:siRNA processing"/>
    <property type="evidence" value="ECO:0007669"/>
    <property type="project" value="TreeGrafter"/>
</dbReference>
<dbReference type="Pfam" id="PF00035">
    <property type="entry name" value="dsrm"/>
    <property type="match status" value="3"/>
</dbReference>
<dbReference type="OrthoDB" id="5961559at2759"/>
<dbReference type="KEGG" id="api:100572663"/>
<name>A0A8R2D5V7_ACYPI</name>
<dbReference type="GO" id="GO:0070920">
    <property type="term" value="P:regulation of regulatory ncRNA processing"/>
    <property type="evidence" value="ECO:0007669"/>
    <property type="project" value="TreeGrafter"/>
</dbReference>
<dbReference type="SUPFAM" id="SSF54768">
    <property type="entry name" value="dsRNA-binding domain-like"/>
    <property type="match status" value="3"/>
</dbReference>
<feature type="domain" description="DRBM" evidence="3">
    <location>
        <begin position="20"/>
        <end position="88"/>
    </location>
</feature>
<dbReference type="EnsemblMetazoa" id="XM_016807371.2">
    <property type="protein sequence ID" value="XP_016662860.1"/>
    <property type="gene ID" value="LOC100572663"/>
</dbReference>
<sequence>MNKTIKIDPQDAYSSSSDKSPITILNEYAAQNHLVVPHYSLIHDGSSLSIVSFKYSVNLDKFVAEGKGSSKKEAKQLAASNLLKKIINDKPQLLNSDFKECAISSYGNNIKLNTFFTKKNKTIKVDQQDMSAYSILSNKHPVAIVNEYATKNHFVPHYNLIYDGSSLNIASFKYSVNLDKIVAEGEGFSKREAKLWAATNLLKKIFNDKPQLLNTDFNECAISPYDKNIKLNAFFTKMNKANEVDQQDTHVDSSLSNKQPVTILNEYATKNHLVPHYNLIYDGSSLNIASFKYSVNLDKFVAEGEATSKKEAKHLAASNLLKKIINDKPQLLNTDFKKCAISSYGNNIKVNYIGQLENIVVEKCQNISGSIQALEKLNTFKTWPIKKSITKHPTCEDYHVVLKKTEWKQSDTLNMIVNQYTKNDELDLPEPFNILKKIIAEHKNMHFNSRIEKLKLDSNNYYYSCTFVLTDVYPNVYGWGVDTNSEMAQHIAVKQLLINICILLK</sequence>
<dbReference type="PROSITE" id="PS50137">
    <property type="entry name" value="DS_RBD"/>
    <property type="match status" value="3"/>
</dbReference>
<dbReference type="SMART" id="SM00358">
    <property type="entry name" value="DSRM"/>
    <property type="match status" value="3"/>
</dbReference>
<dbReference type="GO" id="GO:0005737">
    <property type="term" value="C:cytoplasm"/>
    <property type="evidence" value="ECO:0007669"/>
    <property type="project" value="TreeGrafter"/>
</dbReference>
<dbReference type="RefSeq" id="XP_016662860.1">
    <property type="nucleotide sequence ID" value="XM_016807371.2"/>
</dbReference>
<organism evidence="4 5">
    <name type="scientific">Acyrthosiphon pisum</name>
    <name type="common">Pea aphid</name>
    <dbReference type="NCBI Taxonomy" id="7029"/>
    <lineage>
        <taxon>Eukaryota</taxon>
        <taxon>Metazoa</taxon>
        <taxon>Ecdysozoa</taxon>
        <taxon>Arthropoda</taxon>
        <taxon>Hexapoda</taxon>
        <taxon>Insecta</taxon>
        <taxon>Pterygota</taxon>
        <taxon>Neoptera</taxon>
        <taxon>Paraneoptera</taxon>
        <taxon>Hemiptera</taxon>
        <taxon>Sternorrhyncha</taxon>
        <taxon>Aphidomorpha</taxon>
        <taxon>Aphidoidea</taxon>
        <taxon>Aphididae</taxon>
        <taxon>Macrosiphini</taxon>
        <taxon>Acyrthosiphon</taxon>
    </lineage>
</organism>
<dbReference type="GeneID" id="100572663"/>
<proteinExistence type="predicted"/>
<accession>A0A8R2D5V7</accession>
<dbReference type="PANTHER" id="PTHR46205:SF3">
    <property type="entry name" value="LOQUACIOUS, ISOFORM B"/>
    <property type="match status" value="1"/>
</dbReference>
<dbReference type="GO" id="GO:0016442">
    <property type="term" value="C:RISC complex"/>
    <property type="evidence" value="ECO:0007669"/>
    <property type="project" value="TreeGrafter"/>
</dbReference>
<dbReference type="Gene3D" id="3.30.160.20">
    <property type="match status" value="3"/>
</dbReference>
<feature type="domain" description="DRBM" evidence="3">
    <location>
        <begin position="259"/>
        <end position="326"/>
    </location>
</feature>
<dbReference type="InterPro" id="IPR014720">
    <property type="entry name" value="dsRBD_dom"/>
</dbReference>
<dbReference type="GO" id="GO:0005634">
    <property type="term" value="C:nucleus"/>
    <property type="evidence" value="ECO:0007669"/>
    <property type="project" value="TreeGrafter"/>
</dbReference>
<dbReference type="GO" id="GO:0003725">
    <property type="term" value="F:double-stranded RNA binding"/>
    <property type="evidence" value="ECO:0007669"/>
    <property type="project" value="TreeGrafter"/>
</dbReference>
<evidence type="ECO:0000313" key="5">
    <source>
        <dbReference type="Proteomes" id="UP000007819"/>
    </source>
</evidence>
<reference evidence="4" key="2">
    <citation type="submission" date="2022-06" db="UniProtKB">
        <authorList>
            <consortium name="EnsemblMetazoa"/>
        </authorList>
    </citation>
    <scope>IDENTIFICATION</scope>
</reference>
<protein>
    <recommendedName>
        <fullName evidence="3">DRBM domain-containing protein</fullName>
    </recommendedName>
</protein>
<evidence type="ECO:0000313" key="4">
    <source>
        <dbReference type="EnsemblMetazoa" id="XP_016662860.1"/>
    </source>
</evidence>
<evidence type="ECO:0000256" key="2">
    <source>
        <dbReference type="PROSITE-ProRule" id="PRU00266"/>
    </source>
</evidence>
<dbReference type="PANTHER" id="PTHR46205">
    <property type="entry name" value="LOQUACIOUS, ISOFORM B"/>
    <property type="match status" value="1"/>
</dbReference>
<evidence type="ECO:0000256" key="1">
    <source>
        <dbReference type="ARBA" id="ARBA00022884"/>
    </source>
</evidence>
<dbReference type="GO" id="GO:0035197">
    <property type="term" value="F:siRNA binding"/>
    <property type="evidence" value="ECO:0007669"/>
    <property type="project" value="TreeGrafter"/>
</dbReference>
<dbReference type="GO" id="GO:0070578">
    <property type="term" value="C:RISC-loading complex"/>
    <property type="evidence" value="ECO:0007669"/>
    <property type="project" value="TreeGrafter"/>
</dbReference>